<gene>
    <name evidence="2" type="ORF">QTG54_015071</name>
</gene>
<dbReference type="AlphaFoldDB" id="A0AAD8XUV1"/>
<feature type="region of interest" description="Disordered" evidence="1">
    <location>
        <begin position="60"/>
        <end position="86"/>
    </location>
</feature>
<reference evidence="2" key="1">
    <citation type="submission" date="2023-06" db="EMBL/GenBank/DDBJ databases">
        <title>Survivors Of The Sea: Transcriptome response of Skeletonema marinoi to long-term dormancy.</title>
        <authorList>
            <person name="Pinder M.I.M."/>
            <person name="Kourtchenko O."/>
            <person name="Robertson E.K."/>
            <person name="Larsson T."/>
            <person name="Maumus F."/>
            <person name="Osuna-Cruz C.M."/>
            <person name="Vancaester E."/>
            <person name="Stenow R."/>
            <person name="Vandepoele K."/>
            <person name="Ploug H."/>
            <person name="Bruchert V."/>
            <person name="Godhe A."/>
            <person name="Topel M."/>
        </authorList>
    </citation>
    <scope>NUCLEOTIDE SEQUENCE</scope>
    <source>
        <strain evidence="2">R05AC</strain>
    </source>
</reference>
<protein>
    <submittedName>
        <fullName evidence="2">Uncharacterized protein</fullName>
    </submittedName>
</protein>
<keyword evidence="3" id="KW-1185">Reference proteome</keyword>
<sequence>MNQFQEPPQEQDFPTNVPVPTFRHGNRLLEAAGIDESEHADHVDAFLLYSNDDVRMRTLSGGQVGANQQSMSTETEGEDSTRKRKTRISFELHPSVFIEDLLLAGDDDDSFVSDFDDINDNEEEAVKVKAMTEDPQMNALVFLLFGGDLHANIRAPRAA</sequence>
<dbReference type="EMBL" id="JATAAI010000040">
    <property type="protein sequence ID" value="KAK1734304.1"/>
    <property type="molecule type" value="Genomic_DNA"/>
</dbReference>
<proteinExistence type="predicted"/>
<evidence type="ECO:0000256" key="1">
    <source>
        <dbReference type="SAM" id="MobiDB-lite"/>
    </source>
</evidence>
<feature type="region of interest" description="Disordered" evidence="1">
    <location>
        <begin position="1"/>
        <end position="22"/>
    </location>
</feature>
<name>A0AAD8XUV1_9STRA</name>
<evidence type="ECO:0000313" key="2">
    <source>
        <dbReference type="EMBL" id="KAK1734304.1"/>
    </source>
</evidence>
<feature type="compositionally biased region" description="Low complexity" evidence="1">
    <location>
        <begin position="1"/>
        <end position="14"/>
    </location>
</feature>
<accession>A0AAD8XUV1</accession>
<organism evidence="2 3">
    <name type="scientific">Skeletonema marinoi</name>
    <dbReference type="NCBI Taxonomy" id="267567"/>
    <lineage>
        <taxon>Eukaryota</taxon>
        <taxon>Sar</taxon>
        <taxon>Stramenopiles</taxon>
        <taxon>Ochrophyta</taxon>
        <taxon>Bacillariophyta</taxon>
        <taxon>Coscinodiscophyceae</taxon>
        <taxon>Thalassiosirophycidae</taxon>
        <taxon>Thalassiosirales</taxon>
        <taxon>Skeletonemataceae</taxon>
        <taxon>Skeletonema</taxon>
        <taxon>Skeletonema marinoi-dohrnii complex</taxon>
    </lineage>
</organism>
<dbReference type="Proteomes" id="UP001224775">
    <property type="component" value="Unassembled WGS sequence"/>
</dbReference>
<evidence type="ECO:0000313" key="3">
    <source>
        <dbReference type="Proteomes" id="UP001224775"/>
    </source>
</evidence>
<comment type="caution">
    <text evidence="2">The sequence shown here is derived from an EMBL/GenBank/DDBJ whole genome shotgun (WGS) entry which is preliminary data.</text>
</comment>
<feature type="compositionally biased region" description="Polar residues" evidence="1">
    <location>
        <begin position="65"/>
        <end position="74"/>
    </location>
</feature>